<name>A0AB39CCY9_9VIRU</name>
<dbReference type="EMBL" id="PQ015378">
    <property type="protein sequence ID" value="XDJ14739.1"/>
    <property type="molecule type" value="Genomic_DNA"/>
</dbReference>
<evidence type="ECO:0000313" key="1">
    <source>
        <dbReference type="EMBL" id="XDJ14739.1"/>
    </source>
</evidence>
<sequence length="347" mass="37656">MLVSLEEYRQLAANGVSKQTATVIAQDVLRITRFMGFNDAPALEAHADLSNAMSHALGMEDSDSIAGRIKVAIAKFKEWLLKTYNMIKDQIGAMLVSFNKMRERIEVLRGTAKSIPDSSKTEVHIPANMAQQVAIQGDFSDANLASLQKVAQFGSTTYPEAINEFFLELATVVKSYSPTESADTMVDAINQSLAPLNFSNIDNDVYPGNVMITPDEDGYNYSIAQVEARQVEGDITRPVRGGAEIQTVLNELTKVIDIAEKIEGTSTTIETSVGKVIEAADSLSAKVKTADEEQQNNASSLVSLVLSSTNKVNNSSANIIRYLGRVINAHLAIIEHEVKVATTAQRA</sequence>
<reference evidence="1" key="1">
    <citation type="submission" date="2024-07" db="EMBL/GenBank/DDBJ databases">
        <authorList>
            <person name="Bringhurst R.M."/>
            <person name="Homer T.E."/>
        </authorList>
    </citation>
    <scope>NUCLEOTIDE SEQUENCE</scope>
</reference>
<accession>A0AB39CCY9</accession>
<organism evidence="1">
    <name type="scientific">Pseudomonas phage RVTF4</name>
    <dbReference type="NCBI Taxonomy" id="3236931"/>
    <lineage>
        <taxon>Viruses</taxon>
    </lineage>
</organism>
<protein>
    <submittedName>
        <fullName evidence="1">Internal head protein</fullName>
    </submittedName>
</protein>
<dbReference type="InterPro" id="IPR024413">
    <property type="entry name" value="Phage_phiKZ_Orf92_int-head"/>
</dbReference>
<proteinExistence type="predicted"/>
<dbReference type="Pfam" id="PF12699">
    <property type="entry name" value="phiKZ_IP"/>
    <property type="match status" value="1"/>
</dbReference>